<gene>
    <name evidence="1" type="ORF">BDV98DRAFT_574616</name>
</gene>
<evidence type="ECO:0000313" key="2">
    <source>
        <dbReference type="Proteomes" id="UP000305067"/>
    </source>
</evidence>
<name>A0A5C3Q5B8_9AGAR</name>
<evidence type="ECO:0000313" key="1">
    <source>
        <dbReference type="EMBL" id="TFK97304.1"/>
    </source>
</evidence>
<dbReference type="Proteomes" id="UP000305067">
    <property type="component" value="Unassembled WGS sequence"/>
</dbReference>
<protein>
    <submittedName>
        <fullName evidence="1">Uncharacterized protein</fullName>
    </submittedName>
</protein>
<accession>A0A5C3Q5B8</accession>
<reference evidence="1 2" key="1">
    <citation type="journal article" date="2019" name="Nat. Ecol. Evol.">
        <title>Megaphylogeny resolves global patterns of mushroom evolution.</title>
        <authorList>
            <person name="Varga T."/>
            <person name="Krizsan K."/>
            <person name="Foldi C."/>
            <person name="Dima B."/>
            <person name="Sanchez-Garcia M."/>
            <person name="Sanchez-Ramirez S."/>
            <person name="Szollosi G.J."/>
            <person name="Szarkandi J.G."/>
            <person name="Papp V."/>
            <person name="Albert L."/>
            <person name="Andreopoulos W."/>
            <person name="Angelini C."/>
            <person name="Antonin V."/>
            <person name="Barry K.W."/>
            <person name="Bougher N.L."/>
            <person name="Buchanan P."/>
            <person name="Buyck B."/>
            <person name="Bense V."/>
            <person name="Catcheside P."/>
            <person name="Chovatia M."/>
            <person name="Cooper J."/>
            <person name="Damon W."/>
            <person name="Desjardin D."/>
            <person name="Finy P."/>
            <person name="Geml J."/>
            <person name="Haridas S."/>
            <person name="Hughes K."/>
            <person name="Justo A."/>
            <person name="Karasinski D."/>
            <person name="Kautmanova I."/>
            <person name="Kiss B."/>
            <person name="Kocsube S."/>
            <person name="Kotiranta H."/>
            <person name="LaButti K.M."/>
            <person name="Lechner B.E."/>
            <person name="Liimatainen K."/>
            <person name="Lipzen A."/>
            <person name="Lukacs Z."/>
            <person name="Mihaltcheva S."/>
            <person name="Morgado L.N."/>
            <person name="Niskanen T."/>
            <person name="Noordeloos M.E."/>
            <person name="Ohm R.A."/>
            <person name="Ortiz-Santana B."/>
            <person name="Ovrebo C."/>
            <person name="Racz N."/>
            <person name="Riley R."/>
            <person name="Savchenko A."/>
            <person name="Shiryaev A."/>
            <person name="Soop K."/>
            <person name="Spirin V."/>
            <person name="Szebenyi C."/>
            <person name="Tomsovsky M."/>
            <person name="Tulloss R.E."/>
            <person name="Uehling J."/>
            <person name="Grigoriev I.V."/>
            <person name="Vagvolgyi C."/>
            <person name="Papp T."/>
            <person name="Martin F.M."/>
            <person name="Miettinen O."/>
            <person name="Hibbett D.S."/>
            <person name="Nagy L.G."/>
        </authorList>
    </citation>
    <scope>NUCLEOTIDE SEQUENCE [LARGE SCALE GENOMIC DNA]</scope>
    <source>
        <strain evidence="1 2">CBS 309.79</strain>
    </source>
</reference>
<dbReference type="AlphaFoldDB" id="A0A5C3Q5B8"/>
<keyword evidence="2" id="KW-1185">Reference proteome</keyword>
<sequence length="67" mass="6382">MGLRVGLLIRGRGDVFSFLGPDLVTFFGLGASFGGGATFFGAGGGSPFLGLAAAAAAGGGGRLYGLG</sequence>
<dbReference type="EMBL" id="ML178848">
    <property type="protein sequence ID" value="TFK97304.1"/>
    <property type="molecule type" value="Genomic_DNA"/>
</dbReference>
<proteinExistence type="predicted"/>
<organism evidence="1 2">
    <name type="scientific">Pterulicium gracile</name>
    <dbReference type="NCBI Taxonomy" id="1884261"/>
    <lineage>
        <taxon>Eukaryota</taxon>
        <taxon>Fungi</taxon>
        <taxon>Dikarya</taxon>
        <taxon>Basidiomycota</taxon>
        <taxon>Agaricomycotina</taxon>
        <taxon>Agaricomycetes</taxon>
        <taxon>Agaricomycetidae</taxon>
        <taxon>Agaricales</taxon>
        <taxon>Pleurotineae</taxon>
        <taxon>Pterulaceae</taxon>
        <taxon>Pterulicium</taxon>
    </lineage>
</organism>